<reference evidence="2" key="1">
    <citation type="journal article" date="2019" name="Int. J. Syst. Evol. Microbiol.">
        <title>The Global Catalogue of Microorganisms (GCM) 10K type strain sequencing project: providing services to taxonomists for standard genome sequencing and annotation.</title>
        <authorList>
            <consortium name="The Broad Institute Genomics Platform"/>
            <consortium name="The Broad Institute Genome Sequencing Center for Infectious Disease"/>
            <person name="Wu L."/>
            <person name="Ma J."/>
        </authorList>
    </citation>
    <scope>NUCLEOTIDE SEQUENCE [LARGE SCALE GENOMIC DNA]</scope>
    <source>
        <strain evidence="2">CGMCC 1.10759</strain>
    </source>
</reference>
<keyword evidence="2" id="KW-1185">Reference proteome</keyword>
<gene>
    <name evidence="1" type="ORF">ACFPN2_27305</name>
</gene>
<accession>A0ABV8SYV4</accession>
<dbReference type="Proteomes" id="UP001595904">
    <property type="component" value="Unassembled WGS sequence"/>
</dbReference>
<dbReference type="EMBL" id="JBHSDU010000014">
    <property type="protein sequence ID" value="MFC4312823.1"/>
    <property type="molecule type" value="Genomic_DNA"/>
</dbReference>
<evidence type="ECO:0000313" key="2">
    <source>
        <dbReference type="Proteomes" id="UP001595904"/>
    </source>
</evidence>
<sequence>MTCALAGCAGDGKGLDENGRPEGESTGTLQPTFQSIQANVFTPVCTACHAGAAAPLGLRLDEGASYALLVNAPSVEVPELRRVQPGNPNASYLIQKLEGTAARGGRMPLNQPALPPETIAVIRQWITDGAPNSTSAGGGGGGSKTRFELVTLTAVSPARDETVPAPVRDIVVVSDVQLDASLLQSNLIQLRASGGDGNFDSGNEVSVPVDATVRSDLPTVLSITPRAPLAADSYELRISGTEPVALADMQARPIDGDGDGVPGGDFVLRFTVEMTR</sequence>
<proteinExistence type="predicted"/>
<protein>
    <recommendedName>
        <fullName evidence="3">Cytochrome c domain-containing protein</fullName>
    </recommendedName>
</protein>
<evidence type="ECO:0008006" key="3">
    <source>
        <dbReference type="Google" id="ProtNLM"/>
    </source>
</evidence>
<organism evidence="1 2">
    <name type="scientific">Steroidobacter flavus</name>
    <dbReference type="NCBI Taxonomy" id="1842136"/>
    <lineage>
        <taxon>Bacteria</taxon>
        <taxon>Pseudomonadati</taxon>
        <taxon>Pseudomonadota</taxon>
        <taxon>Gammaproteobacteria</taxon>
        <taxon>Steroidobacterales</taxon>
        <taxon>Steroidobacteraceae</taxon>
        <taxon>Steroidobacter</taxon>
    </lineage>
</organism>
<name>A0ABV8SYV4_9GAMM</name>
<comment type="caution">
    <text evidence="1">The sequence shown here is derived from an EMBL/GenBank/DDBJ whole genome shotgun (WGS) entry which is preliminary data.</text>
</comment>
<evidence type="ECO:0000313" key="1">
    <source>
        <dbReference type="EMBL" id="MFC4312823.1"/>
    </source>
</evidence>